<dbReference type="InterPro" id="IPR023485">
    <property type="entry name" value="Ptyr_pPase"/>
</dbReference>
<accession>A0A840A4L2</accession>
<proteinExistence type="predicted"/>
<dbReference type="Gene3D" id="3.40.50.2300">
    <property type="match status" value="1"/>
</dbReference>
<dbReference type="PANTHER" id="PTHR43428:SF1">
    <property type="entry name" value="ARSENATE REDUCTASE"/>
    <property type="match status" value="1"/>
</dbReference>
<evidence type="ECO:0000259" key="2">
    <source>
        <dbReference type="SMART" id="SM00226"/>
    </source>
</evidence>
<dbReference type="SMART" id="SM00226">
    <property type="entry name" value="LMWPc"/>
    <property type="match status" value="1"/>
</dbReference>
<comment type="caution">
    <text evidence="3">The sequence shown here is derived from an EMBL/GenBank/DDBJ whole genome shotgun (WGS) entry which is preliminary data.</text>
</comment>
<organism evidence="3 4">
    <name type="scientific">Phenylobacterium haematophilum</name>
    <dbReference type="NCBI Taxonomy" id="98513"/>
    <lineage>
        <taxon>Bacteria</taxon>
        <taxon>Pseudomonadati</taxon>
        <taxon>Pseudomonadota</taxon>
        <taxon>Alphaproteobacteria</taxon>
        <taxon>Caulobacterales</taxon>
        <taxon>Caulobacteraceae</taxon>
        <taxon>Phenylobacterium</taxon>
    </lineage>
</organism>
<keyword evidence="1" id="KW-0059">Arsenical resistance</keyword>
<dbReference type="InterPro" id="IPR036196">
    <property type="entry name" value="Ptyr_pPase_sf"/>
</dbReference>
<dbReference type="GO" id="GO:0046685">
    <property type="term" value="P:response to arsenic-containing substance"/>
    <property type="evidence" value="ECO:0007669"/>
    <property type="project" value="UniProtKB-KW"/>
</dbReference>
<name>A0A840A4L2_9CAUL</name>
<feature type="domain" description="Phosphotyrosine protein phosphatase I" evidence="2">
    <location>
        <begin position="10"/>
        <end position="151"/>
    </location>
</feature>
<evidence type="ECO:0000256" key="1">
    <source>
        <dbReference type="ARBA" id="ARBA00022849"/>
    </source>
</evidence>
<keyword evidence="4" id="KW-1185">Reference proteome</keyword>
<dbReference type="RefSeq" id="WP_183776763.1">
    <property type="nucleotide sequence ID" value="NZ_JACIDK010000009.1"/>
</dbReference>
<dbReference type="Pfam" id="PF01451">
    <property type="entry name" value="LMWPc"/>
    <property type="match status" value="1"/>
</dbReference>
<gene>
    <name evidence="3" type="ORF">GGQ61_004050</name>
</gene>
<dbReference type="EMBL" id="JACIDK010000009">
    <property type="protein sequence ID" value="MBB3893308.1"/>
    <property type="molecule type" value="Genomic_DNA"/>
</dbReference>
<protein>
    <submittedName>
        <fullName evidence="3">Protein-tyrosine-phosphatase</fullName>
    </submittedName>
</protein>
<evidence type="ECO:0000313" key="3">
    <source>
        <dbReference type="EMBL" id="MBB3893308.1"/>
    </source>
</evidence>
<dbReference type="AlphaFoldDB" id="A0A840A4L2"/>
<dbReference type="SUPFAM" id="SSF52788">
    <property type="entry name" value="Phosphotyrosine protein phosphatases I"/>
    <property type="match status" value="1"/>
</dbReference>
<dbReference type="CDD" id="cd16345">
    <property type="entry name" value="LMWP_ArsC"/>
    <property type="match status" value="1"/>
</dbReference>
<dbReference type="PANTHER" id="PTHR43428">
    <property type="entry name" value="ARSENATE REDUCTASE"/>
    <property type="match status" value="1"/>
</dbReference>
<sequence length="179" mass="19482">MLHPEKKLPFNVLFLCTGNSARSILAESIMNRVGAGKFKAYSAGSMPAGKVNPYAITLLQKLNYPTDQLRSKPWDEFAALNNPEAPELDFVFTVCDNAAGEVCPIWPGQPMSAHWGLPDPAAVEGSEAEKTLAFADAYRMLNNRISIFVNLPITSLDSLSLQKRLDDIGKTQGEPAGTE</sequence>
<evidence type="ECO:0000313" key="4">
    <source>
        <dbReference type="Proteomes" id="UP000530564"/>
    </source>
</evidence>
<dbReference type="Proteomes" id="UP000530564">
    <property type="component" value="Unassembled WGS sequence"/>
</dbReference>
<reference evidence="3 4" key="1">
    <citation type="submission" date="2020-08" db="EMBL/GenBank/DDBJ databases">
        <title>Genomic Encyclopedia of Type Strains, Phase IV (KMG-IV): sequencing the most valuable type-strain genomes for metagenomic binning, comparative biology and taxonomic classification.</title>
        <authorList>
            <person name="Goeker M."/>
        </authorList>
    </citation>
    <scope>NUCLEOTIDE SEQUENCE [LARGE SCALE GENOMIC DNA]</scope>
    <source>
        <strain evidence="3 4">DSM 21793</strain>
    </source>
</reference>